<evidence type="ECO:0000256" key="1">
    <source>
        <dbReference type="SAM" id="MobiDB-lite"/>
    </source>
</evidence>
<name>A0A087MLF8_9GAMM</name>
<evidence type="ECO:0000313" key="2">
    <source>
        <dbReference type="EMBL" id="KFL37711.1"/>
    </source>
</evidence>
<dbReference type="STRING" id="1121014.N788_00650"/>
<comment type="caution">
    <text evidence="2">The sequence shown here is derived from an EMBL/GenBank/DDBJ whole genome shotgun (WGS) entry which is preliminary data.</text>
</comment>
<feature type="region of interest" description="Disordered" evidence="1">
    <location>
        <begin position="1"/>
        <end position="25"/>
    </location>
</feature>
<reference evidence="2 3" key="2">
    <citation type="journal article" date="2015" name="Stand. Genomic Sci.">
        <title>High quality draft genomic sequence of Arenimonas donghaensis DSM 18148(T).</title>
        <authorList>
            <person name="Chen F."/>
            <person name="Wang H."/>
            <person name="Cao Y."/>
            <person name="Li X."/>
            <person name="Wang G."/>
        </authorList>
    </citation>
    <scope>NUCLEOTIDE SEQUENCE [LARGE SCALE GENOMIC DNA]</scope>
    <source>
        <strain evidence="2 3">HO3-R19</strain>
    </source>
</reference>
<dbReference type="EMBL" id="AVCJ01000001">
    <property type="protein sequence ID" value="KFL37711.1"/>
    <property type="molecule type" value="Genomic_DNA"/>
</dbReference>
<protein>
    <submittedName>
        <fullName evidence="2">Uncharacterized protein</fullName>
    </submittedName>
</protein>
<accession>A0A087MLF8</accession>
<dbReference type="AlphaFoldDB" id="A0A087MLF8"/>
<keyword evidence="3" id="KW-1185">Reference proteome</keyword>
<organism evidence="2 3">
    <name type="scientific">Arenimonas donghaensis DSM 18148 = HO3-R19</name>
    <dbReference type="NCBI Taxonomy" id="1121014"/>
    <lineage>
        <taxon>Bacteria</taxon>
        <taxon>Pseudomonadati</taxon>
        <taxon>Pseudomonadota</taxon>
        <taxon>Gammaproteobacteria</taxon>
        <taxon>Lysobacterales</taxon>
        <taxon>Lysobacteraceae</taxon>
        <taxon>Arenimonas</taxon>
    </lineage>
</organism>
<gene>
    <name evidence="2" type="ORF">N788_00650</name>
</gene>
<dbReference type="Proteomes" id="UP000029085">
    <property type="component" value="Unassembled WGS sequence"/>
</dbReference>
<sequence length="132" mass="14054">MIATFAGGCKQAPEPAPTEATGPHKAGTITIDGRTWEVIADVQCSVLPGPVVAIAGHAADDEAVEIVIDYNGNQEPTGASVKKPDGTVDWTAYASMNFQIERQRVQGAGYFTGTMRGIEKQAEGRFDVDCRR</sequence>
<evidence type="ECO:0000313" key="3">
    <source>
        <dbReference type="Proteomes" id="UP000029085"/>
    </source>
</evidence>
<reference evidence="3" key="1">
    <citation type="submission" date="2013-08" db="EMBL/GenBank/DDBJ databases">
        <title>Genome sequencing of Arenimonas donghaensis.</title>
        <authorList>
            <person name="Chen F."/>
            <person name="Wang G."/>
        </authorList>
    </citation>
    <scope>NUCLEOTIDE SEQUENCE [LARGE SCALE GENOMIC DNA]</scope>
    <source>
        <strain evidence="3">HO3-R19</strain>
    </source>
</reference>
<dbReference type="PATRIC" id="fig|1121014.3.peg.123"/>
<proteinExistence type="predicted"/>